<evidence type="ECO:0000256" key="1">
    <source>
        <dbReference type="ARBA" id="ARBA00007074"/>
    </source>
</evidence>
<comment type="similarity">
    <text evidence="1">Belongs to the peptidase C40 family.</text>
</comment>
<dbReference type="PROSITE" id="PS51781">
    <property type="entry name" value="SH3B"/>
    <property type="match status" value="1"/>
</dbReference>
<evidence type="ECO:0000259" key="6">
    <source>
        <dbReference type="PROSITE" id="PS51935"/>
    </source>
</evidence>
<accession>A0A0L8APX9</accession>
<evidence type="ECO:0000256" key="2">
    <source>
        <dbReference type="ARBA" id="ARBA00022670"/>
    </source>
</evidence>
<proteinExistence type="inferred from homology"/>
<dbReference type="Gene3D" id="2.30.30.40">
    <property type="entry name" value="SH3 Domains"/>
    <property type="match status" value="1"/>
</dbReference>
<dbReference type="OrthoDB" id="9813368at2"/>
<evidence type="ECO:0000256" key="4">
    <source>
        <dbReference type="ARBA" id="ARBA00022807"/>
    </source>
</evidence>
<evidence type="ECO:0000313" key="8">
    <source>
        <dbReference type="Proteomes" id="UP000036908"/>
    </source>
</evidence>
<feature type="domain" description="SH3b" evidence="5">
    <location>
        <begin position="4"/>
        <end position="70"/>
    </location>
</feature>
<gene>
    <name evidence="7" type="ORF">OB69_00895</name>
</gene>
<dbReference type="InterPro" id="IPR000064">
    <property type="entry name" value="NLP_P60_dom"/>
</dbReference>
<dbReference type="SUPFAM" id="SSF54001">
    <property type="entry name" value="Cysteine proteinases"/>
    <property type="match status" value="1"/>
</dbReference>
<feature type="domain" description="NlpC/P60" evidence="6">
    <location>
        <begin position="133"/>
        <end position="260"/>
    </location>
</feature>
<dbReference type="Pfam" id="PF18348">
    <property type="entry name" value="SH3_16"/>
    <property type="match status" value="1"/>
</dbReference>
<evidence type="ECO:0000313" key="7">
    <source>
        <dbReference type="EMBL" id="KOF04394.1"/>
    </source>
</evidence>
<dbReference type="EMBL" id="JSVA01000002">
    <property type="protein sequence ID" value="KOF04394.1"/>
    <property type="molecule type" value="Genomic_DNA"/>
</dbReference>
<evidence type="ECO:0000259" key="5">
    <source>
        <dbReference type="PROSITE" id="PS51781"/>
    </source>
</evidence>
<dbReference type="RefSeq" id="WP_053221809.1">
    <property type="nucleotide sequence ID" value="NZ_JSVA01000002.1"/>
</dbReference>
<dbReference type="PANTHER" id="PTHR47053:SF1">
    <property type="entry name" value="MUREIN DD-ENDOPEPTIDASE MEPH-RELATED"/>
    <property type="match status" value="1"/>
</dbReference>
<dbReference type="GO" id="GO:0008234">
    <property type="term" value="F:cysteine-type peptidase activity"/>
    <property type="evidence" value="ECO:0007669"/>
    <property type="project" value="UniProtKB-KW"/>
</dbReference>
<keyword evidence="2" id="KW-0645">Protease</keyword>
<dbReference type="Pfam" id="PF00877">
    <property type="entry name" value="NLPC_P60"/>
    <property type="match status" value="1"/>
</dbReference>
<keyword evidence="8" id="KW-1185">Reference proteome</keyword>
<organism evidence="7 8">
    <name type="scientific">Roseivirga seohaensis subsp. aquiponti</name>
    <dbReference type="NCBI Taxonomy" id="1566026"/>
    <lineage>
        <taxon>Bacteria</taxon>
        <taxon>Pseudomonadati</taxon>
        <taxon>Bacteroidota</taxon>
        <taxon>Cytophagia</taxon>
        <taxon>Cytophagales</taxon>
        <taxon>Roseivirgaceae</taxon>
        <taxon>Roseivirga</taxon>
    </lineage>
</organism>
<dbReference type="InterPro" id="IPR041382">
    <property type="entry name" value="SH3_16"/>
</dbReference>
<protein>
    <submittedName>
        <fullName evidence="7">Uncharacterized protein</fullName>
    </submittedName>
</protein>
<dbReference type="PANTHER" id="PTHR47053">
    <property type="entry name" value="MUREIN DD-ENDOPEPTIDASE MEPH-RELATED"/>
    <property type="match status" value="1"/>
</dbReference>
<reference evidence="8" key="1">
    <citation type="submission" date="2014-11" db="EMBL/GenBank/DDBJ databases">
        <title>Genome sequencing of Roseivirga sp. D-25.</title>
        <authorList>
            <person name="Selvaratnam C."/>
            <person name="Thevarajoo S."/>
            <person name="Goh K.M."/>
            <person name="Eee R."/>
            <person name="Chan K.-G."/>
            <person name="Chong C.S."/>
        </authorList>
    </citation>
    <scope>NUCLEOTIDE SEQUENCE [LARGE SCALE GENOMIC DNA]</scope>
    <source>
        <strain evidence="8">D-25</strain>
    </source>
</reference>
<dbReference type="Proteomes" id="UP000036908">
    <property type="component" value="Unassembled WGS sequence"/>
</dbReference>
<dbReference type="InterPro" id="IPR038765">
    <property type="entry name" value="Papain-like_cys_pep_sf"/>
</dbReference>
<comment type="caution">
    <text evidence="7">The sequence shown here is derived from an EMBL/GenBank/DDBJ whole genome shotgun (WGS) entry which is preliminary data.</text>
</comment>
<keyword evidence="4" id="KW-0788">Thiol protease</keyword>
<dbReference type="InterPro" id="IPR003646">
    <property type="entry name" value="SH3-like_bac-type"/>
</dbReference>
<dbReference type="PATRIC" id="fig|1566026.4.peg.1601"/>
<dbReference type="AlphaFoldDB" id="A0A0L8APX9"/>
<dbReference type="Gene3D" id="3.90.1720.10">
    <property type="entry name" value="endopeptidase domain like (from Nostoc punctiforme)"/>
    <property type="match status" value="1"/>
</dbReference>
<dbReference type="InterPro" id="IPR051202">
    <property type="entry name" value="Peptidase_C40"/>
</dbReference>
<sequence length="264" mass="30157">MEPIDYGISRLSIVPIRAKGSDASEMISQLLFGEHYTVLEASKNKQWLLIKNAFDGYEGWIDAKQHYRISQEYFEQIDNSEYKICTDLTSQILYGKSVIHITLGAVLPILNNSLFMDQERFAFNGEAKSIHQKWSVDLTLELAKKYLNAPYLWGGTTPFGIDCSGFTQMVLRVAGYRMPRDSKDQITKGKEVKFTDVMPGDLAFFTNKEGKMNHVGLVLSPTEIIHASGKVRIDKLDDQGIFSVEQNNYSHHLFKIKRILRDYT</sequence>
<dbReference type="GO" id="GO:0006508">
    <property type="term" value="P:proteolysis"/>
    <property type="evidence" value="ECO:0007669"/>
    <property type="project" value="UniProtKB-KW"/>
</dbReference>
<keyword evidence="3" id="KW-0378">Hydrolase</keyword>
<name>A0A0L8APX9_9BACT</name>
<dbReference type="PROSITE" id="PS51935">
    <property type="entry name" value="NLPC_P60"/>
    <property type="match status" value="1"/>
</dbReference>
<evidence type="ECO:0000256" key="3">
    <source>
        <dbReference type="ARBA" id="ARBA00022801"/>
    </source>
</evidence>